<accession>N6UM95</accession>
<proteinExistence type="predicted"/>
<evidence type="ECO:0000313" key="1">
    <source>
        <dbReference type="EMBL" id="ENN91333.1"/>
    </source>
</evidence>
<reference evidence="1 2" key="1">
    <citation type="journal article" date="2013" name="PLoS Genet.">
        <title>A gene transfer agent and a dynamic repertoire of secretion systems hold the keys to the explosive radiation of the emerging pathogen Bartonella.</title>
        <authorList>
            <person name="Guy L."/>
            <person name="Nystedt B."/>
            <person name="Toft C."/>
            <person name="Zaremba-Niedzwiedzka K."/>
            <person name="Berglund E.C."/>
            <person name="Granberg F."/>
            <person name="Naslund K."/>
            <person name="Eriksson A.S."/>
            <person name="Andersson S.G."/>
        </authorList>
    </citation>
    <scope>NUCLEOTIDE SEQUENCE [LARGE SCALE GENOMIC DNA]</scope>
    <source>
        <strain evidence="2">m07a</strain>
    </source>
</reference>
<dbReference type="EMBL" id="AGWC01000004">
    <property type="protein sequence ID" value="ENN91333.1"/>
    <property type="molecule type" value="Genomic_DNA"/>
</dbReference>
<dbReference type="AlphaFoldDB" id="N6UM95"/>
<evidence type="ECO:0000313" key="2">
    <source>
        <dbReference type="Proteomes" id="UP000014242"/>
    </source>
</evidence>
<keyword evidence="2" id="KW-1185">Reference proteome</keyword>
<organism evidence="1 2">
    <name type="scientific">Bartonella schoenbuchensis m07a</name>
    <dbReference type="NCBI Taxonomy" id="1094496"/>
    <lineage>
        <taxon>Bacteria</taxon>
        <taxon>Pseudomonadati</taxon>
        <taxon>Pseudomonadota</taxon>
        <taxon>Alphaproteobacteria</taxon>
        <taxon>Hyphomicrobiales</taxon>
        <taxon>Bartonellaceae</taxon>
        <taxon>Bartonella</taxon>
    </lineage>
</organism>
<dbReference type="PATRIC" id="fig|1094496.3.peg.210"/>
<sequence length="155" mass="18332">MAKDWEILFLGYFHSAFKFHHHHLMQISIILENKILTNSNAVKQTRTNKILKKLGLLYFGIILEKYARQPIYSSREHLRGMIDNEKRGEYILNVLSRGYLIQTNKLYERNEITKNIITYTSWGKVNNPFPQQADLITLKLYPHFSLVCFTNSLQK</sequence>
<comment type="caution">
    <text evidence="1">The sequence shown here is derived from an EMBL/GenBank/DDBJ whole genome shotgun (WGS) entry which is preliminary data.</text>
</comment>
<gene>
    <name evidence="1" type="ORF">m07a_02040</name>
</gene>
<protein>
    <submittedName>
        <fullName evidence="1">Uncharacterized protein</fullName>
    </submittedName>
</protein>
<dbReference type="HOGENOM" id="CLU_1692060_0_0_5"/>
<dbReference type="Proteomes" id="UP000014242">
    <property type="component" value="Unassembled WGS sequence"/>
</dbReference>
<name>N6UM95_9HYPH</name>